<dbReference type="InterPro" id="IPR038765">
    <property type="entry name" value="Papain-like_cys_pep_sf"/>
</dbReference>
<organism evidence="2 3">
    <name type="scientific">candidate division TA06 bacterium SM1_40</name>
    <dbReference type="NCBI Taxonomy" id="1703773"/>
    <lineage>
        <taxon>Bacteria</taxon>
        <taxon>Bacteria division TA06</taxon>
    </lineage>
</organism>
<dbReference type="Proteomes" id="UP000051035">
    <property type="component" value="Unassembled WGS sequence"/>
</dbReference>
<dbReference type="EMBL" id="LJVA01000078">
    <property type="protein sequence ID" value="KPL09258.1"/>
    <property type="molecule type" value="Genomic_DNA"/>
</dbReference>
<reference evidence="2 3" key="1">
    <citation type="journal article" date="2015" name="Microbiome">
        <title>Genomic resolution of linkages in carbon, nitrogen, and sulfur cycling among widespread estuary sediment bacteria.</title>
        <authorList>
            <person name="Baker B.J."/>
            <person name="Lazar C.S."/>
            <person name="Teske A.P."/>
            <person name="Dick G.J."/>
        </authorList>
    </citation>
    <scope>NUCLEOTIDE SEQUENCE [LARGE SCALE GENOMIC DNA]</scope>
    <source>
        <strain evidence="2">SM1_40</strain>
    </source>
</reference>
<dbReference type="GO" id="GO:0008234">
    <property type="term" value="F:cysteine-type peptidase activity"/>
    <property type="evidence" value="ECO:0007669"/>
    <property type="project" value="InterPro"/>
</dbReference>
<dbReference type="Pfam" id="PF00112">
    <property type="entry name" value="Peptidase_C1"/>
    <property type="match status" value="1"/>
</dbReference>
<evidence type="ECO:0000313" key="3">
    <source>
        <dbReference type="Proteomes" id="UP000051035"/>
    </source>
</evidence>
<protein>
    <recommendedName>
        <fullName evidence="1">Peptidase C1A papain C-terminal domain-containing protein</fullName>
    </recommendedName>
</protein>
<feature type="domain" description="Peptidase C1A papain C-terminal" evidence="1">
    <location>
        <begin position="345"/>
        <end position="507"/>
    </location>
</feature>
<name>A0A0S8JI35_UNCT6</name>
<sequence>MERGVRAALISAGFVLTIVLGAGAETAYRTEVTPVAMLTQGIVCPEEVIETAQGWIDETVQRMEQMVAGGQAGPIEREMLAFYRGATAGTPRLFFGQEAPLGWFAPAVKRGDIVGLFVLDPYSGALKATPGWGTGGSAVVRMRKSEWDEFETIIAPWLGTHRTEDARLIAIPEDEGVMIYAACPGPAGVIRIDVSSLWSPGGLVPRLLDTEPRARPRGSAVRGEAYHDEPVQVARDLDLPESFTLAVLPTIKDQDGYLTCVAHAAASTREWWECGLICYEGTGNSELYTCDCPKGSQGECECISVLLSREFMHDRSRSRDDRDCQLLSFCMSNSCGQGICEDLWVTEGDMIECNPGCYWSCAGVWPQTQADILVTEGVCTEACMPYPEYTFAGPEHGGCTNGGRAQCAGVCPNAGDPCGDDFRIAELGQIWTVEEFCDGVYHHGAVFFTADLCQPCWWYGACMCDPCPCAIWPGGHAMMGCGYDNTTTPKTLYIQNSWGPGWATGGRAQTSQSWWDQFQFAGWTYWFYGGSTIELDVEPHGITYHRGDTLTYTATVANLTPQPQDFYGLANVTLPNGNPYPGNPIVGPQPITLEPFAVFTRDISHPIPGSAPFGFYGYEVMVGVPPNTVYDEEHFAFTVAP</sequence>
<proteinExistence type="predicted"/>
<dbReference type="GO" id="GO:0006508">
    <property type="term" value="P:proteolysis"/>
    <property type="evidence" value="ECO:0007669"/>
    <property type="project" value="InterPro"/>
</dbReference>
<dbReference type="AlphaFoldDB" id="A0A0S8JI35"/>
<evidence type="ECO:0000259" key="1">
    <source>
        <dbReference type="Pfam" id="PF00112"/>
    </source>
</evidence>
<comment type="caution">
    <text evidence="2">The sequence shown here is derived from an EMBL/GenBank/DDBJ whole genome shotgun (WGS) entry which is preliminary data.</text>
</comment>
<evidence type="ECO:0000313" key="2">
    <source>
        <dbReference type="EMBL" id="KPL09258.1"/>
    </source>
</evidence>
<dbReference type="SUPFAM" id="SSF54001">
    <property type="entry name" value="Cysteine proteinases"/>
    <property type="match status" value="1"/>
</dbReference>
<dbReference type="Gene3D" id="3.90.70.10">
    <property type="entry name" value="Cysteine proteinases"/>
    <property type="match status" value="1"/>
</dbReference>
<accession>A0A0S8JI35</accession>
<dbReference type="InterPro" id="IPR000668">
    <property type="entry name" value="Peptidase_C1A_C"/>
</dbReference>
<gene>
    <name evidence="2" type="ORF">AMJ71_06900</name>
</gene>